<protein>
    <submittedName>
        <fullName evidence="2">Uncharacterized protein</fullName>
    </submittedName>
</protein>
<keyword evidence="3" id="KW-1185">Reference proteome</keyword>
<proteinExistence type="predicted"/>
<comment type="caution">
    <text evidence="2">The sequence shown here is derived from an EMBL/GenBank/DDBJ whole genome shotgun (WGS) entry which is preliminary data.</text>
</comment>
<gene>
    <name evidence="2" type="ORF">RSSM_02808</name>
</gene>
<organism evidence="2 3">
    <name type="scientific">Rhodopirellula sallentina SM41</name>
    <dbReference type="NCBI Taxonomy" id="1263870"/>
    <lineage>
        <taxon>Bacteria</taxon>
        <taxon>Pseudomonadati</taxon>
        <taxon>Planctomycetota</taxon>
        <taxon>Planctomycetia</taxon>
        <taxon>Pirellulales</taxon>
        <taxon>Pirellulaceae</taxon>
        <taxon>Rhodopirellula</taxon>
    </lineage>
</organism>
<evidence type="ECO:0000313" key="3">
    <source>
        <dbReference type="Proteomes" id="UP000011885"/>
    </source>
</evidence>
<evidence type="ECO:0000313" key="2">
    <source>
        <dbReference type="EMBL" id="EMI55792.1"/>
    </source>
</evidence>
<dbReference type="PATRIC" id="fig|1263870.3.peg.2981"/>
<feature type="compositionally biased region" description="Basic and acidic residues" evidence="1">
    <location>
        <begin position="85"/>
        <end position="94"/>
    </location>
</feature>
<feature type="region of interest" description="Disordered" evidence="1">
    <location>
        <begin position="66"/>
        <end position="94"/>
    </location>
</feature>
<accession>M5U2W0</accession>
<evidence type="ECO:0000256" key="1">
    <source>
        <dbReference type="SAM" id="MobiDB-lite"/>
    </source>
</evidence>
<sequence length="94" mass="10774">MDKAKRFSRHRFLLENVEMASCRETLTNLPNLRKINLRETRLRFPGAFWGRRFTLSRRRLTLGLGGVNTSSGDTPAGLSVPDARAGWRPDSLRF</sequence>
<reference evidence="2 3" key="1">
    <citation type="journal article" date="2013" name="Mar. Genomics">
        <title>Expression of sulfatases in Rhodopirellula baltica and the diversity of sulfatases in the genus Rhodopirellula.</title>
        <authorList>
            <person name="Wegner C.E."/>
            <person name="Richter-Heitmann T."/>
            <person name="Klindworth A."/>
            <person name="Klockow C."/>
            <person name="Richter M."/>
            <person name="Achstetter T."/>
            <person name="Glockner F.O."/>
            <person name="Harder J."/>
        </authorList>
    </citation>
    <scope>NUCLEOTIDE SEQUENCE [LARGE SCALE GENOMIC DNA]</scope>
    <source>
        <strain evidence="2 3">SM41</strain>
    </source>
</reference>
<dbReference type="AlphaFoldDB" id="M5U2W0"/>
<name>M5U2W0_9BACT</name>
<dbReference type="EMBL" id="ANOH01000197">
    <property type="protein sequence ID" value="EMI55792.1"/>
    <property type="molecule type" value="Genomic_DNA"/>
</dbReference>
<dbReference type="Proteomes" id="UP000011885">
    <property type="component" value="Unassembled WGS sequence"/>
</dbReference>